<accession>A0A0F8XN24</accession>
<evidence type="ECO:0000256" key="1">
    <source>
        <dbReference type="SAM" id="Phobius"/>
    </source>
</evidence>
<organism evidence="2">
    <name type="scientific">marine sediment metagenome</name>
    <dbReference type="NCBI Taxonomy" id="412755"/>
    <lineage>
        <taxon>unclassified sequences</taxon>
        <taxon>metagenomes</taxon>
        <taxon>ecological metagenomes</taxon>
    </lineage>
</organism>
<reference evidence="2" key="1">
    <citation type="journal article" date="2015" name="Nature">
        <title>Complex archaea that bridge the gap between prokaryotes and eukaryotes.</title>
        <authorList>
            <person name="Spang A."/>
            <person name="Saw J.H."/>
            <person name="Jorgensen S.L."/>
            <person name="Zaremba-Niedzwiedzka K."/>
            <person name="Martijn J."/>
            <person name="Lind A.E."/>
            <person name="van Eijk R."/>
            <person name="Schleper C."/>
            <person name="Guy L."/>
            <person name="Ettema T.J."/>
        </authorList>
    </citation>
    <scope>NUCLEOTIDE SEQUENCE</scope>
</reference>
<protein>
    <submittedName>
        <fullName evidence="2">Uncharacterized protein</fullName>
    </submittedName>
</protein>
<comment type="caution">
    <text evidence="2">The sequence shown here is derived from an EMBL/GenBank/DDBJ whole genome shotgun (WGS) entry which is preliminary data.</text>
</comment>
<keyword evidence="1" id="KW-0812">Transmembrane</keyword>
<sequence length="115" mass="12911">MDVPRPGGLRHYFQTPTFALSLLGATTLWASLAFKKPALEAFALPLLGAAGAGVVIAFWTQVERRGENWGWRGLVRSLRRPDRHFWVGFLTHVPQLVAAGAIVLAWRRRGKERHK</sequence>
<evidence type="ECO:0000313" key="2">
    <source>
        <dbReference type="EMBL" id="KKK70417.1"/>
    </source>
</evidence>
<gene>
    <name evidence="2" type="ORF">LCGC14_2924190</name>
</gene>
<feature type="transmembrane region" description="Helical" evidence="1">
    <location>
        <begin position="41"/>
        <end position="62"/>
    </location>
</feature>
<name>A0A0F8XN24_9ZZZZ</name>
<dbReference type="AlphaFoldDB" id="A0A0F8XN24"/>
<feature type="transmembrane region" description="Helical" evidence="1">
    <location>
        <begin position="85"/>
        <end position="106"/>
    </location>
</feature>
<keyword evidence="1" id="KW-0472">Membrane</keyword>
<feature type="transmembrane region" description="Helical" evidence="1">
    <location>
        <begin position="12"/>
        <end position="34"/>
    </location>
</feature>
<proteinExistence type="predicted"/>
<keyword evidence="1" id="KW-1133">Transmembrane helix</keyword>
<dbReference type="EMBL" id="LAZR01058200">
    <property type="protein sequence ID" value="KKK70417.1"/>
    <property type="molecule type" value="Genomic_DNA"/>
</dbReference>